<reference evidence="1" key="1">
    <citation type="journal article" date="2014" name="Front. Microbiol.">
        <title>High frequency of phylogenetically diverse reductive dehalogenase-homologous genes in deep subseafloor sedimentary metagenomes.</title>
        <authorList>
            <person name="Kawai M."/>
            <person name="Futagami T."/>
            <person name="Toyoda A."/>
            <person name="Takaki Y."/>
            <person name="Nishi S."/>
            <person name="Hori S."/>
            <person name="Arai W."/>
            <person name="Tsubouchi T."/>
            <person name="Morono Y."/>
            <person name="Uchiyama I."/>
            <person name="Ito T."/>
            <person name="Fujiyama A."/>
            <person name="Inagaki F."/>
            <person name="Takami H."/>
        </authorList>
    </citation>
    <scope>NUCLEOTIDE SEQUENCE</scope>
    <source>
        <strain evidence="1">Expedition CK06-06</strain>
    </source>
</reference>
<accession>X1PBW1</accession>
<comment type="caution">
    <text evidence="1">The sequence shown here is derived from an EMBL/GenBank/DDBJ whole genome shotgun (WGS) entry which is preliminary data.</text>
</comment>
<evidence type="ECO:0000313" key="1">
    <source>
        <dbReference type="EMBL" id="GAI39946.1"/>
    </source>
</evidence>
<dbReference type="EMBL" id="BARV01032963">
    <property type="protein sequence ID" value="GAI39946.1"/>
    <property type="molecule type" value="Genomic_DNA"/>
</dbReference>
<organism evidence="1">
    <name type="scientific">marine sediment metagenome</name>
    <dbReference type="NCBI Taxonomy" id="412755"/>
    <lineage>
        <taxon>unclassified sequences</taxon>
        <taxon>metagenomes</taxon>
        <taxon>ecological metagenomes</taxon>
    </lineage>
</organism>
<sequence>LSCSRSWVPKERGLSNDTRELGVMVGEFEFLK</sequence>
<protein>
    <submittedName>
        <fullName evidence="1">Uncharacterized protein</fullName>
    </submittedName>
</protein>
<dbReference type="AlphaFoldDB" id="X1PBW1"/>
<gene>
    <name evidence="1" type="ORF">S06H3_51885</name>
</gene>
<name>X1PBW1_9ZZZZ</name>
<proteinExistence type="predicted"/>
<feature type="non-terminal residue" evidence="1">
    <location>
        <position position="1"/>
    </location>
</feature>